<evidence type="ECO:0000313" key="5">
    <source>
        <dbReference type="EMBL" id="BBO71147.1"/>
    </source>
</evidence>
<dbReference type="EMBL" id="AP021874">
    <property type="protein sequence ID" value="BBO71147.1"/>
    <property type="molecule type" value="Genomic_DNA"/>
</dbReference>
<dbReference type="SUPFAM" id="SSF52540">
    <property type="entry name" value="P-loop containing nucleoside triphosphate hydrolases"/>
    <property type="match status" value="1"/>
</dbReference>
<reference evidence="5 6" key="1">
    <citation type="submission" date="2019-11" db="EMBL/GenBank/DDBJ databases">
        <title>Comparative genomics of hydrocarbon-degrading Desulfosarcina strains.</title>
        <authorList>
            <person name="Watanabe M."/>
            <person name="Kojima H."/>
            <person name="Fukui M."/>
        </authorList>
    </citation>
    <scope>NUCLEOTIDE SEQUENCE [LARGE SCALE GENOMIC DNA]</scope>
    <source>
        <strain evidence="5 6">PL12</strain>
    </source>
</reference>
<dbReference type="OrthoDB" id="9761019at2"/>
<feature type="domain" description="Sigma-54 factor interaction" evidence="4">
    <location>
        <begin position="74"/>
        <end position="234"/>
    </location>
</feature>
<dbReference type="GO" id="GO:0005524">
    <property type="term" value="F:ATP binding"/>
    <property type="evidence" value="ECO:0007669"/>
    <property type="project" value="UniProtKB-KW"/>
</dbReference>
<proteinExistence type="predicted"/>
<gene>
    <name evidence="5" type="ORF">DSCA_50770</name>
</gene>
<keyword evidence="1" id="KW-0547">Nucleotide-binding</keyword>
<dbReference type="RefSeq" id="WP_155319027.1">
    <property type="nucleotide sequence ID" value="NZ_AP021874.1"/>
</dbReference>
<accession>A0A5K7Z3D3</accession>
<evidence type="ECO:0000259" key="4">
    <source>
        <dbReference type="PROSITE" id="PS50045"/>
    </source>
</evidence>
<keyword evidence="2" id="KW-0067">ATP-binding</keyword>
<keyword evidence="6" id="KW-1185">Reference proteome</keyword>
<dbReference type="Pfam" id="PF00158">
    <property type="entry name" value="Sigma54_activat"/>
    <property type="match status" value="1"/>
</dbReference>
<dbReference type="FunFam" id="3.40.50.300:FF:000006">
    <property type="entry name" value="DNA-binding transcriptional regulator NtrC"/>
    <property type="match status" value="1"/>
</dbReference>
<dbReference type="PROSITE" id="PS50045">
    <property type="entry name" value="SIGMA54_INTERACT_4"/>
    <property type="match status" value="1"/>
</dbReference>
<organism evidence="5 6">
    <name type="scientific">Desulfosarcina alkanivorans</name>
    <dbReference type="NCBI Taxonomy" id="571177"/>
    <lineage>
        <taxon>Bacteria</taxon>
        <taxon>Pseudomonadati</taxon>
        <taxon>Thermodesulfobacteriota</taxon>
        <taxon>Desulfobacteria</taxon>
        <taxon>Desulfobacterales</taxon>
        <taxon>Desulfosarcinaceae</taxon>
        <taxon>Desulfosarcina</taxon>
    </lineage>
</organism>
<dbReference type="InterPro" id="IPR027417">
    <property type="entry name" value="P-loop_NTPase"/>
</dbReference>
<evidence type="ECO:0000256" key="2">
    <source>
        <dbReference type="ARBA" id="ARBA00022840"/>
    </source>
</evidence>
<dbReference type="KEGG" id="dalk:DSCA_50770"/>
<dbReference type="CDD" id="cd00009">
    <property type="entry name" value="AAA"/>
    <property type="match status" value="1"/>
</dbReference>
<dbReference type="InterPro" id="IPR025662">
    <property type="entry name" value="Sigma_54_int_dom_ATP-bd_1"/>
</dbReference>
<dbReference type="InterPro" id="IPR003593">
    <property type="entry name" value="AAA+_ATPase"/>
</dbReference>
<sequence length="234" mass="25669">MGHPNCIFEGRRAVDWGDLAWQLRPYPRDALDNIDLADISLRARRDHGSPPTRASGSGLEPIPDRPLPGAEDGIVYRSREMHHVMTLAGKVAPTRSSVLILGESGVGKEMIAQFIHRNSSARNARFLAVNCAALPQPLLESELFGHVKGAFTGAHTHHDGLFVEAGEGTLFLDEIGERSPDLQAKLLRVLNEREVRPVGGLTHIPVAARIVAATNQKLQQRIESGGFRRDLFFP</sequence>
<feature type="region of interest" description="Disordered" evidence="3">
    <location>
        <begin position="42"/>
        <end position="68"/>
    </location>
</feature>
<dbReference type="Gene3D" id="3.40.50.300">
    <property type="entry name" value="P-loop containing nucleotide triphosphate hydrolases"/>
    <property type="match status" value="1"/>
</dbReference>
<dbReference type="SMART" id="SM00382">
    <property type="entry name" value="AAA"/>
    <property type="match status" value="1"/>
</dbReference>
<dbReference type="PROSITE" id="PS00675">
    <property type="entry name" value="SIGMA54_INTERACT_1"/>
    <property type="match status" value="1"/>
</dbReference>
<dbReference type="PANTHER" id="PTHR32071">
    <property type="entry name" value="TRANSCRIPTIONAL REGULATORY PROTEIN"/>
    <property type="match status" value="1"/>
</dbReference>
<dbReference type="GO" id="GO:0006355">
    <property type="term" value="P:regulation of DNA-templated transcription"/>
    <property type="evidence" value="ECO:0007669"/>
    <property type="project" value="InterPro"/>
</dbReference>
<evidence type="ECO:0000256" key="1">
    <source>
        <dbReference type="ARBA" id="ARBA00022741"/>
    </source>
</evidence>
<dbReference type="PANTHER" id="PTHR32071:SF122">
    <property type="entry name" value="SIGMA FACTOR"/>
    <property type="match status" value="1"/>
</dbReference>
<protein>
    <recommendedName>
        <fullName evidence="4">Sigma-54 factor interaction domain-containing protein</fullName>
    </recommendedName>
</protein>
<dbReference type="InterPro" id="IPR002078">
    <property type="entry name" value="Sigma_54_int"/>
</dbReference>
<evidence type="ECO:0000313" key="6">
    <source>
        <dbReference type="Proteomes" id="UP000427906"/>
    </source>
</evidence>
<name>A0A5K7Z3D3_9BACT</name>
<dbReference type="Proteomes" id="UP000427906">
    <property type="component" value="Chromosome"/>
</dbReference>
<dbReference type="AlphaFoldDB" id="A0A5K7Z3D3"/>
<evidence type="ECO:0000256" key="3">
    <source>
        <dbReference type="SAM" id="MobiDB-lite"/>
    </source>
</evidence>